<dbReference type="InterPro" id="IPR035985">
    <property type="entry name" value="Ubiquitin-activating_enz"/>
</dbReference>
<dbReference type="SUPFAM" id="SSF69572">
    <property type="entry name" value="Activating enzymes of the ubiquitin-like proteins"/>
    <property type="match status" value="1"/>
</dbReference>
<keyword evidence="5" id="KW-0963">Cytoplasm</keyword>
<comment type="subcellular location">
    <subcellularLocation>
        <location evidence="1">Cytoplasm</location>
    </subcellularLocation>
</comment>
<evidence type="ECO:0000256" key="6">
    <source>
        <dbReference type="ARBA" id="ARBA00022786"/>
    </source>
</evidence>
<keyword evidence="6 7" id="KW-0833">Ubl conjugation pathway</keyword>
<comment type="function">
    <text evidence="7">Regulatory subunit of the dimeric UBA3-ULA1 E1 enzyme.</text>
</comment>
<dbReference type="PIRSF" id="PIRSF039099">
    <property type="entry name" value="APP-BP1"/>
    <property type="match status" value="1"/>
</dbReference>
<comment type="pathway">
    <text evidence="2 7">Protein modification; protein neddylation.</text>
</comment>
<dbReference type="InterPro" id="IPR030667">
    <property type="entry name" value="APP-BP1"/>
</dbReference>
<name>A0AAX4HA00_9ASCO</name>
<evidence type="ECO:0000256" key="7">
    <source>
        <dbReference type="PIRNR" id="PIRNR039099"/>
    </source>
</evidence>
<dbReference type="EMBL" id="CP138896">
    <property type="protein sequence ID" value="WPK25382.1"/>
    <property type="molecule type" value="Genomic_DNA"/>
</dbReference>
<evidence type="ECO:0000256" key="1">
    <source>
        <dbReference type="ARBA" id="ARBA00004496"/>
    </source>
</evidence>
<dbReference type="AlphaFoldDB" id="A0AAX4HA00"/>
<dbReference type="RefSeq" id="XP_062877764.1">
    <property type="nucleotide sequence ID" value="XM_063021694.1"/>
</dbReference>
<organism evidence="9 10">
    <name type="scientific">Australozyma saopauloensis</name>
    <dbReference type="NCBI Taxonomy" id="291208"/>
    <lineage>
        <taxon>Eukaryota</taxon>
        <taxon>Fungi</taxon>
        <taxon>Dikarya</taxon>
        <taxon>Ascomycota</taxon>
        <taxon>Saccharomycotina</taxon>
        <taxon>Pichiomycetes</taxon>
        <taxon>Metschnikowiaceae</taxon>
        <taxon>Australozyma</taxon>
    </lineage>
</organism>
<protein>
    <recommendedName>
        <fullName evidence="4 7">NEDD8-activating enzyme E1 regulatory subunit</fullName>
    </recommendedName>
</protein>
<gene>
    <name evidence="9" type="ORF">PUMCH_002695</name>
</gene>
<evidence type="ECO:0000256" key="3">
    <source>
        <dbReference type="ARBA" id="ARBA00006868"/>
    </source>
</evidence>
<keyword evidence="10" id="KW-1185">Reference proteome</keyword>
<evidence type="ECO:0000256" key="5">
    <source>
        <dbReference type="ARBA" id="ARBA00022490"/>
    </source>
</evidence>
<dbReference type="GO" id="GO:0019781">
    <property type="term" value="F:NEDD8 activating enzyme activity"/>
    <property type="evidence" value="ECO:0007669"/>
    <property type="project" value="UniProtKB-UniRule"/>
</dbReference>
<dbReference type="GO" id="GO:0005737">
    <property type="term" value="C:cytoplasm"/>
    <property type="evidence" value="ECO:0007669"/>
    <property type="project" value="UniProtKB-SubCell"/>
</dbReference>
<dbReference type="KEGG" id="asau:88173759"/>
<dbReference type="PANTHER" id="PTHR10953">
    <property type="entry name" value="UBIQUITIN-ACTIVATING ENZYME E1"/>
    <property type="match status" value="1"/>
</dbReference>
<dbReference type="FunFam" id="3.40.50.720:FF:000475">
    <property type="entry name" value="NEDD8-activating enzyme E1 regulatory subunit"/>
    <property type="match status" value="1"/>
</dbReference>
<dbReference type="GeneID" id="88173759"/>
<dbReference type="GO" id="GO:0045116">
    <property type="term" value="P:protein neddylation"/>
    <property type="evidence" value="ECO:0007669"/>
    <property type="project" value="UniProtKB-UniRule"/>
</dbReference>
<sequence>MDSEIHKAARYDRQVRLWQRGGQARLEHSHVCVINGNTTSAEILKNLVLPGIGEFTIVDLKTVSDADLSGNFFLTETDVGSSIAEAICANLCELNADVRGNAVREDLLKLLNDSGFWRRFDVVVVTERIRKEQLERLEGILWPHNIPLMRVWTCGFSGAVRISRFETAVVDTHDPSPTFDLRLDCPWPELAAYADSFDLDELDDAEHAHVPYIVIYLKALEHWRKTNGSLLALPLSYPEKTDFRRNYVESMARNMGLETNFIEASQSIHRALQKTNVPASVAELFQRPETSDSSLRETKAPFWLLIRALKEFVSSSGGFLPLPGVLPDMVSTTSSYVLLQQIYRKKALEDKLTFLSIMLELHESLGFESDFDAETIANVCKNSALIHLSNGSQLNNHNNLLSRLSKSLEQSSDHNLLLVSYFGIVALDSLAEQESHDFSHFVQTFCDITRVPLQNLTEPIKNVLNELYIHNTSRYLNVCSYMGGIVGQEILKIVTAQYIPLDNLYVFDGIKSMSEKWKAL</sequence>
<feature type="domain" description="THIF-type NAD/FAD binding fold" evidence="8">
    <location>
        <begin position="11"/>
        <end position="513"/>
    </location>
</feature>
<dbReference type="InterPro" id="IPR000594">
    <property type="entry name" value="ThiF_NAD_FAD-bd"/>
</dbReference>
<evidence type="ECO:0000256" key="2">
    <source>
        <dbReference type="ARBA" id="ARBA00005032"/>
    </source>
</evidence>
<accession>A0AAX4HA00</accession>
<comment type="similarity">
    <text evidence="3 7">Belongs to the ubiquitin-activating E1 family. ULA1 subfamily.</text>
</comment>
<dbReference type="Proteomes" id="UP001338582">
    <property type="component" value="Chromosome 3"/>
</dbReference>
<dbReference type="PANTHER" id="PTHR10953:SF29">
    <property type="entry name" value="NEDD8-ACTIVATING ENZYME E1 REGULATORY SUBUNIT"/>
    <property type="match status" value="1"/>
</dbReference>
<dbReference type="Gene3D" id="3.40.50.720">
    <property type="entry name" value="NAD(P)-binding Rossmann-like Domain"/>
    <property type="match status" value="2"/>
</dbReference>
<evidence type="ECO:0000256" key="4">
    <source>
        <dbReference type="ARBA" id="ARBA00015407"/>
    </source>
</evidence>
<evidence type="ECO:0000313" key="9">
    <source>
        <dbReference type="EMBL" id="WPK25382.1"/>
    </source>
</evidence>
<evidence type="ECO:0000259" key="8">
    <source>
        <dbReference type="Pfam" id="PF00899"/>
    </source>
</evidence>
<reference evidence="9 10" key="1">
    <citation type="submission" date="2023-10" db="EMBL/GenBank/DDBJ databases">
        <title>Draft Genome Sequence of Candida saopaulonensis from a very Premature Infant with Sepsis.</title>
        <authorList>
            <person name="Ning Y."/>
            <person name="Dai R."/>
            <person name="Xiao M."/>
            <person name="Xu Y."/>
            <person name="Yan Q."/>
            <person name="Zhang L."/>
        </authorList>
    </citation>
    <scope>NUCLEOTIDE SEQUENCE [LARGE SCALE GENOMIC DNA]</scope>
    <source>
        <strain evidence="9 10">19XY460</strain>
    </source>
</reference>
<dbReference type="Pfam" id="PF00899">
    <property type="entry name" value="ThiF"/>
    <property type="match status" value="1"/>
</dbReference>
<evidence type="ECO:0000313" key="10">
    <source>
        <dbReference type="Proteomes" id="UP001338582"/>
    </source>
</evidence>
<dbReference type="InterPro" id="IPR045886">
    <property type="entry name" value="ThiF/MoeB/HesA"/>
</dbReference>
<proteinExistence type="inferred from homology"/>